<evidence type="ECO:0000256" key="1">
    <source>
        <dbReference type="SAM" id="MobiDB-lite"/>
    </source>
</evidence>
<protein>
    <submittedName>
        <fullName evidence="2">Uncharacterized protein</fullName>
    </submittedName>
</protein>
<gene>
    <name evidence="2" type="ORF">GCM10023191_057550</name>
</gene>
<evidence type="ECO:0000313" key="3">
    <source>
        <dbReference type="Proteomes" id="UP001500503"/>
    </source>
</evidence>
<evidence type="ECO:0000313" key="2">
    <source>
        <dbReference type="EMBL" id="GAA4503998.1"/>
    </source>
</evidence>
<feature type="compositionally biased region" description="Basic residues" evidence="1">
    <location>
        <begin position="23"/>
        <end position="34"/>
    </location>
</feature>
<sequence length="103" mass="11545">MHARSPLTYSPAVATAFRPPSANRRKRPATRARLTRPPSHRQVETEDGREGGRYRDELAGLPYTSGSLAPQTGSVYKRILRLALPDPDTADPNTRHHQLRTFT</sequence>
<feature type="region of interest" description="Disordered" evidence="1">
    <location>
        <begin position="1"/>
        <end position="70"/>
    </location>
</feature>
<feature type="compositionally biased region" description="Basic and acidic residues" evidence="1">
    <location>
        <begin position="41"/>
        <end position="58"/>
    </location>
</feature>
<reference evidence="3" key="1">
    <citation type="journal article" date="2019" name="Int. J. Syst. Evol. Microbiol.">
        <title>The Global Catalogue of Microorganisms (GCM) 10K type strain sequencing project: providing services to taxonomists for standard genome sequencing and annotation.</title>
        <authorList>
            <consortium name="The Broad Institute Genomics Platform"/>
            <consortium name="The Broad Institute Genome Sequencing Center for Infectious Disease"/>
            <person name="Wu L."/>
            <person name="Ma J."/>
        </authorList>
    </citation>
    <scope>NUCLEOTIDE SEQUENCE [LARGE SCALE GENOMIC DNA]</scope>
    <source>
        <strain evidence="3">JCM 17933</strain>
    </source>
</reference>
<comment type="caution">
    <text evidence="2">The sequence shown here is derived from an EMBL/GenBank/DDBJ whole genome shotgun (WGS) entry which is preliminary data.</text>
</comment>
<name>A0ABP8QKI8_9ACTN</name>
<accession>A0ABP8QKI8</accession>
<proteinExistence type="predicted"/>
<dbReference type="Proteomes" id="UP001500503">
    <property type="component" value="Unassembled WGS sequence"/>
</dbReference>
<dbReference type="EMBL" id="BAABHF010000034">
    <property type="protein sequence ID" value="GAA4503998.1"/>
    <property type="molecule type" value="Genomic_DNA"/>
</dbReference>
<organism evidence="2 3">
    <name type="scientific">Actinoallomurus oryzae</name>
    <dbReference type="NCBI Taxonomy" id="502180"/>
    <lineage>
        <taxon>Bacteria</taxon>
        <taxon>Bacillati</taxon>
        <taxon>Actinomycetota</taxon>
        <taxon>Actinomycetes</taxon>
        <taxon>Streptosporangiales</taxon>
        <taxon>Thermomonosporaceae</taxon>
        <taxon>Actinoallomurus</taxon>
    </lineage>
</organism>
<keyword evidence="3" id="KW-1185">Reference proteome</keyword>